<dbReference type="Pfam" id="PF04193">
    <property type="entry name" value="PQ-loop"/>
    <property type="match status" value="1"/>
</dbReference>
<name>A0A5B8IPZ2_9VIRU</name>
<feature type="transmembrane region" description="Helical" evidence="5">
    <location>
        <begin position="65"/>
        <end position="85"/>
    </location>
</feature>
<evidence type="ECO:0000256" key="5">
    <source>
        <dbReference type="SAM" id="Phobius"/>
    </source>
</evidence>
<proteinExistence type="predicted"/>
<organism evidence="6">
    <name type="scientific">Mimiviridae sp. ChoanoV1</name>
    <dbReference type="NCBI Taxonomy" id="2596887"/>
    <lineage>
        <taxon>Viruses</taxon>
        <taxon>Varidnaviria</taxon>
        <taxon>Bamfordvirae</taxon>
        <taxon>Nucleocytoviricota</taxon>
        <taxon>Megaviricetes</taxon>
        <taxon>Imitervirales</taxon>
        <taxon>Schizomimiviridae</taxon>
    </lineage>
</organism>
<dbReference type="GO" id="GO:0016020">
    <property type="term" value="C:membrane"/>
    <property type="evidence" value="ECO:0007669"/>
    <property type="project" value="UniProtKB-SubCell"/>
</dbReference>
<dbReference type="EMBL" id="MK250087">
    <property type="protein sequence ID" value="QDY52024.1"/>
    <property type="molecule type" value="Genomic_DNA"/>
</dbReference>
<dbReference type="InterPro" id="IPR006603">
    <property type="entry name" value="PQ-loop_rpt"/>
</dbReference>
<sequence length="92" mass="10579">MEKEKITDILGFTSTVIFTLVFIPQVYRTTKKKSAKDLSLSFLLLGILGCSLMIPYSIILNLVPVLISNIIMIILNLYLVIFKILEYNKYFE</sequence>
<dbReference type="Gene3D" id="1.20.1280.290">
    <property type="match status" value="1"/>
</dbReference>
<comment type="subcellular location">
    <subcellularLocation>
        <location evidence="1">Membrane</location>
        <topology evidence="1">Multi-pass membrane protein</topology>
    </subcellularLocation>
</comment>
<gene>
    <name evidence="6" type="ORF">3_3</name>
</gene>
<keyword evidence="3 5" id="KW-1133">Transmembrane helix</keyword>
<keyword evidence="4 5" id="KW-0472">Membrane</keyword>
<protein>
    <submittedName>
        <fullName evidence="6">PQ loop repeat</fullName>
    </submittedName>
</protein>
<reference evidence="6" key="1">
    <citation type="submission" date="2018-11" db="EMBL/GenBank/DDBJ databases">
        <title>A distinct lineage of giant viruses engineers rhodopsin photosystems in predatory marine eukaryotes.</title>
        <authorList>
            <person name="Needham D.M."/>
            <person name="Yoshizawa S."/>
            <person name="Hosaka T."/>
            <person name="Poirier C."/>
            <person name="Choi C.-J."/>
            <person name="Hehenberger E."/>
            <person name="Irwin N.A.T."/>
            <person name="Wilken S."/>
            <person name="Yung C.-M."/>
            <person name="Bachy C."/>
            <person name="Kurihara R."/>
            <person name="Nakajima Y."/>
            <person name="Kojima K."/>
            <person name="Kimura-Someya T."/>
            <person name="Leonard G."/>
            <person name="Malmstrom R.R."/>
            <person name="Mende D."/>
            <person name="Olson D.K."/>
            <person name="Sudo Y."/>
            <person name="Sudek S."/>
            <person name="Richards T.A."/>
            <person name="DeLong E.F."/>
            <person name="Keeling P.J."/>
            <person name="Santoro A.E."/>
            <person name="Shirouzu M."/>
            <person name="Iwasaki W."/>
            <person name="Worden A.Z."/>
        </authorList>
    </citation>
    <scope>NUCLEOTIDE SEQUENCE</scope>
</reference>
<feature type="transmembrane region" description="Helical" evidence="5">
    <location>
        <begin position="6"/>
        <end position="27"/>
    </location>
</feature>
<evidence type="ECO:0000256" key="4">
    <source>
        <dbReference type="ARBA" id="ARBA00023136"/>
    </source>
</evidence>
<keyword evidence="2 5" id="KW-0812">Transmembrane</keyword>
<evidence type="ECO:0000256" key="1">
    <source>
        <dbReference type="ARBA" id="ARBA00004141"/>
    </source>
</evidence>
<evidence type="ECO:0000313" key="6">
    <source>
        <dbReference type="EMBL" id="QDY52024.1"/>
    </source>
</evidence>
<evidence type="ECO:0000256" key="3">
    <source>
        <dbReference type="ARBA" id="ARBA00022989"/>
    </source>
</evidence>
<feature type="transmembrane region" description="Helical" evidence="5">
    <location>
        <begin position="39"/>
        <end position="59"/>
    </location>
</feature>
<evidence type="ECO:0000256" key="2">
    <source>
        <dbReference type="ARBA" id="ARBA00022692"/>
    </source>
</evidence>
<accession>A0A5B8IPZ2</accession>